<dbReference type="InterPro" id="IPR019787">
    <property type="entry name" value="Znf_PHD-finger"/>
</dbReference>
<dbReference type="RefSeq" id="XP_024720952.1">
    <property type="nucleotide sequence ID" value="XM_024865022.1"/>
</dbReference>
<dbReference type="GO" id="GO:0034967">
    <property type="term" value="C:Set3 complex"/>
    <property type="evidence" value="ECO:0007669"/>
    <property type="project" value="TreeGrafter"/>
</dbReference>
<organism evidence="8 9">
    <name type="scientific">Amorphotheca resinae ATCC 22711</name>
    <dbReference type="NCBI Taxonomy" id="857342"/>
    <lineage>
        <taxon>Eukaryota</taxon>
        <taxon>Fungi</taxon>
        <taxon>Dikarya</taxon>
        <taxon>Ascomycota</taxon>
        <taxon>Pezizomycotina</taxon>
        <taxon>Leotiomycetes</taxon>
        <taxon>Helotiales</taxon>
        <taxon>Amorphothecaceae</taxon>
        <taxon>Amorphotheca</taxon>
    </lineage>
</organism>
<evidence type="ECO:0000256" key="3">
    <source>
        <dbReference type="ARBA" id="ARBA00022833"/>
    </source>
</evidence>
<dbReference type="Gene3D" id="3.30.40.10">
    <property type="entry name" value="Zinc/RING finger domain, C3HC4 (zinc finger)"/>
    <property type="match status" value="1"/>
</dbReference>
<feature type="region of interest" description="Disordered" evidence="6">
    <location>
        <begin position="1"/>
        <end position="50"/>
    </location>
</feature>
<dbReference type="GO" id="GO:0070210">
    <property type="term" value="C:Rpd3L-Expanded complex"/>
    <property type="evidence" value="ECO:0007669"/>
    <property type="project" value="TreeGrafter"/>
</dbReference>
<dbReference type="PROSITE" id="PS01359">
    <property type="entry name" value="ZF_PHD_1"/>
    <property type="match status" value="1"/>
</dbReference>
<dbReference type="EMBL" id="KZ679011">
    <property type="protein sequence ID" value="PSS18600.1"/>
    <property type="molecule type" value="Genomic_DNA"/>
</dbReference>
<feature type="compositionally biased region" description="Basic residues" evidence="6">
    <location>
        <begin position="608"/>
        <end position="620"/>
    </location>
</feature>
<feature type="region of interest" description="Disordered" evidence="6">
    <location>
        <begin position="722"/>
        <end position="742"/>
    </location>
</feature>
<feature type="region of interest" description="Disordered" evidence="6">
    <location>
        <begin position="369"/>
        <end position="454"/>
    </location>
</feature>
<dbReference type="GeneID" id="36573103"/>
<accession>A0A2T3B213</accession>
<dbReference type="PANTHER" id="PTHR46462">
    <property type="entry name" value="UPSET, ISOFORM A"/>
    <property type="match status" value="1"/>
</dbReference>
<dbReference type="AlphaFoldDB" id="A0A2T3B213"/>
<feature type="compositionally biased region" description="Low complexity" evidence="6">
    <location>
        <begin position="558"/>
        <end position="573"/>
    </location>
</feature>
<dbReference type="InterPro" id="IPR011011">
    <property type="entry name" value="Znf_FYVE_PHD"/>
</dbReference>
<sequence length="742" mass="81629">MSWEQPSCSFGTPNAQPPTPTQTPKSAHFPSPTLLETPRNNTTFENRSGWTPTFAEEYSVFDTTPGRLTGHHRSFVDIAATPQIPSAYTQNRRLSSSAGDAAAELSTHVQLSPDPSIPLPPNEPSNRRPPSPAAYPTKSGRFDDSTKKVTPRKPRKRLEEAFSGQTATPPQTASKGTRKLAPKISTETMQNGSHDSQHDNCGTPTHPPGLLSFPPTSADMFGYPMSAPATAPVFSNGRSFWDPDTNMSGMDLDFSTEDYTGSHRTSDFDWGRDNQMSQNVVNAPSNQNHSAPLKRQRPLAPKAPAPKTDLPTSLSHFDFTSTDKPSVSGDPFSAATLEGGVDPGLLFGRAHMTSGLDDVSLPTTRPATSYIAREPYEHQLRESRRDQEELRRSRSARESSTGRRFERGTVSSPVRSHARPILQRSVSDSRARRSQDRILPRTGRSSPLKLRRLDSLTSIPESPVLKPRTEVVFTIDSKGRARTETVVASETPRPRRGPSSFSRNEEWESSQYESSSDEEPIILPSRSTSFNLPSQPKGPRLARFETSNHATDIRRHSTTGSVYSRSESSSQRSMHLEGVESEAETVVEEDEGSGNATHELRKVMESRKKIKDRNPRHHHYATGTTPRASSMQYVNYGSSTNLSPTTVTDPDGATPSSMRSGATRCVCNNAESEGFMIQCESCDYWLHGQCVNIDQRSLPPVYICAFCAQTPNVRGGRIRDTVRGAAHPGSSPLAHKSFKSLR</sequence>
<feature type="region of interest" description="Disordered" evidence="6">
    <location>
        <begin position="260"/>
        <end position="335"/>
    </location>
</feature>
<dbReference type="SUPFAM" id="SSF57903">
    <property type="entry name" value="FYVE/PHD zinc finger"/>
    <property type="match status" value="1"/>
</dbReference>
<feature type="region of interest" description="Disordered" evidence="6">
    <location>
        <begin position="93"/>
        <end position="181"/>
    </location>
</feature>
<feature type="region of interest" description="Disordered" evidence="6">
    <location>
        <begin position="480"/>
        <end position="660"/>
    </location>
</feature>
<evidence type="ECO:0000256" key="4">
    <source>
        <dbReference type="ARBA" id="ARBA00022853"/>
    </source>
</evidence>
<gene>
    <name evidence="8" type="ORF">M430DRAFT_241624</name>
</gene>
<feature type="compositionally biased region" description="Polar residues" evidence="6">
    <location>
        <begin position="525"/>
        <end position="534"/>
    </location>
</feature>
<feature type="compositionally biased region" description="Polar residues" evidence="6">
    <location>
        <begin position="274"/>
        <end position="290"/>
    </location>
</feature>
<proteinExistence type="predicted"/>
<dbReference type="GO" id="GO:0006355">
    <property type="term" value="P:regulation of DNA-templated transcription"/>
    <property type="evidence" value="ECO:0007669"/>
    <property type="project" value="TreeGrafter"/>
</dbReference>
<dbReference type="PANTHER" id="PTHR46462:SF3">
    <property type="entry name" value="UPSET, ISOFORM A"/>
    <property type="match status" value="1"/>
</dbReference>
<keyword evidence="3" id="KW-0862">Zinc</keyword>
<evidence type="ECO:0000313" key="9">
    <source>
        <dbReference type="Proteomes" id="UP000241818"/>
    </source>
</evidence>
<dbReference type="GO" id="GO:0008270">
    <property type="term" value="F:zinc ion binding"/>
    <property type="evidence" value="ECO:0007669"/>
    <property type="project" value="UniProtKB-KW"/>
</dbReference>
<dbReference type="STRING" id="857342.A0A2T3B213"/>
<name>A0A2T3B213_AMORE</name>
<feature type="compositionally biased region" description="Acidic residues" evidence="6">
    <location>
        <begin position="579"/>
        <end position="592"/>
    </location>
</feature>
<evidence type="ECO:0000256" key="2">
    <source>
        <dbReference type="ARBA" id="ARBA00022771"/>
    </source>
</evidence>
<protein>
    <recommendedName>
        <fullName evidence="7">PHD-type domain-containing protein</fullName>
    </recommendedName>
</protein>
<feature type="compositionally biased region" description="Basic and acidic residues" evidence="6">
    <location>
        <begin position="260"/>
        <end position="272"/>
    </location>
</feature>
<feature type="compositionally biased region" description="Pro residues" evidence="6">
    <location>
        <begin position="115"/>
        <end position="133"/>
    </location>
</feature>
<feature type="compositionally biased region" description="Polar residues" evidence="6">
    <location>
        <begin position="310"/>
        <end position="325"/>
    </location>
</feature>
<keyword evidence="2 5" id="KW-0863">Zinc-finger</keyword>
<reference evidence="8 9" key="1">
    <citation type="journal article" date="2018" name="New Phytol.">
        <title>Comparative genomics and transcriptomics depict ericoid mycorrhizal fungi as versatile saprotrophs and plant mutualists.</title>
        <authorList>
            <person name="Martino E."/>
            <person name="Morin E."/>
            <person name="Grelet G.A."/>
            <person name="Kuo A."/>
            <person name="Kohler A."/>
            <person name="Daghino S."/>
            <person name="Barry K.W."/>
            <person name="Cichocki N."/>
            <person name="Clum A."/>
            <person name="Dockter R.B."/>
            <person name="Hainaut M."/>
            <person name="Kuo R.C."/>
            <person name="LaButti K."/>
            <person name="Lindahl B.D."/>
            <person name="Lindquist E.A."/>
            <person name="Lipzen A."/>
            <person name="Khouja H.R."/>
            <person name="Magnuson J."/>
            <person name="Murat C."/>
            <person name="Ohm R.A."/>
            <person name="Singer S.W."/>
            <person name="Spatafora J.W."/>
            <person name="Wang M."/>
            <person name="Veneault-Fourrey C."/>
            <person name="Henrissat B."/>
            <person name="Grigoriev I.V."/>
            <person name="Martin F.M."/>
            <person name="Perotto S."/>
        </authorList>
    </citation>
    <scope>NUCLEOTIDE SEQUENCE [LARGE SCALE GENOMIC DNA]</scope>
    <source>
        <strain evidence="8 9">ATCC 22711</strain>
    </source>
</reference>
<keyword evidence="1" id="KW-0479">Metal-binding</keyword>
<dbReference type="GO" id="GO:0006325">
    <property type="term" value="P:chromatin organization"/>
    <property type="evidence" value="ECO:0007669"/>
    <property type="project" value="UniProtKB-KW"/>
</dbReference>
<evidence type="ECO:0000256" key="5">
    <source>
        <dbReference type="PROSITE-ProRule" id="PRU00146"/>
    </source>
</evidence>
<feature type="domain" description="PHD-type" evidence="7">
    <location>
        <begin position="662"/>
        <end position="710"/>
    </location>
</feature>
<dbReference type="InterPro" id="IPR019786">
    <property type="entry name" value="Zinc_finger_PHD-type_CS"/>
</dbReference>
<dbReference type="OrthoDB" id="419183at2759"/>
<dbReference type="PROSITE" id="PS50016">
    <property type="entry name" value="ZF_PHD_2"/>
    <property type="match status" value="1"/>
</dbReference>
<feature type="compositionally biased region" description="Basic and acidic residues" evidence="6">
    <location>
        <begin position="374"/>
        <end position="407"/>
    </location>
</feature>
<evidence type="ECO:0000256" key="6">
    <source>
        <dbReference type="SAM" id="MobiDB-lite"/>
    </source>
</evidence>
<dbReference type="Proteomes" id="UP000241818">
    <property type="component" value="Unassembled WGS sequence"/>
</dbReference>
<feature type="compositionally biased region" description="Basic and acidic residues" evidence="6">
    <location>
        <begin position="598"/>
        <end position="607"/>
    </location>
</feature>
<dbReference type="SMART" id="SM00249">
    <property type="entry name" value="PHD"/>
    <property type="match status" value="1"/>
</dbReference>
<keyword evidence="9" id="KW-1185">Reference proteome</keyword>
<dbReference type="InParanoid" id="A0A2T3B213"/>
<feature type="compositionally biased region" description="Polar residues" evidence="6">
    <location>
        <begin position="622"/>
        <end position="660"/>
    </location>
</feature>
<evidence type="ECO:0000259" key="7">
    <source>
        <dbReference type="PROSITE" id="PS50016"/>
    </source>
</evidence>
<feature type="compositionally biased region" description="Basic and acidic residues" evidence="6">
    <location>
        <begin position="427"/>
        <end position="439"/>
    </location>
</feature>
<dbReference type="InterPro" id="IPR001965">
    <property type="entry name" value="Znf_PHD"/>
</dbReference>
<feature type="compositionally biased region" description="Polar residues" evidence="6">
    <location>
        <begin position="38"/>
        <end position="50"/>
    </location>
</feature>
<evidence type="ECO:0000313" key="8">
    <source>
        <dbReference type="EMBL" id="PSS18600.1"/>
    </source>
</evidence>
<feature type="compositionally biased region" description="Polar residues" evidence="6">
    <location>
        <begin position="1"/>
        <end position="11"/>
    </location>
</feature>
<dbReference type="InterPro" id="IPR013083">
    <property type="entry name" value="Znf_RING/FYVE/PHD"/>
</dbReference>
<evidence type="ECO:0000256" key="1">
    <source>
        <dbReference type="ARBA" id="ARBA00022723"/>
    </source>
</evidence>
<dbReference type="Pfam" id="PF20826">
    <property type="entry name" value="PHD_5"/>
    <property type="match status" value="1"/>
</dbReference>
<keyword evidence="4" id="KW-0156">Chromatin regulator</keyword>
<feature type="compositionally biased region" description="Polar residues" evidence="6">
    <location>
        <begin position="163"/>
        <end position="175"/>
    </location>
</feature>